<organism evidence="2 3">
    <name type="scientific">Actinokineospora bangkokensis</name>
    <dbReference type="NCBI Taxonomy" id="1193682"/>
    <lineage>
        <taxon>Bacteria</taxon>
        <taxon>Bacillati</taxon>
        <taxon>Actinomycetota</taxon>
        <taxon>Actinomycetes</taxon>
        <taxon>Pseudonocardiales</taxon>
        <taxon>Pseudonocardiaceae</taxon>
        <taxon>Actinokineospora</taxon>
    </lineage>
</organism>
<dbReference type="InterPro" id="IPR001509">
    <property type="entry name" value="Epimerase_deHydtase"/>
</dbReference>
<dbReference type="GO" id="GO:0004029">
    <property type="term" value="F:aldehyde dehydrogenase (NAD+) activity"/>
    <property type="evidence" value="ECO:0007669"/>
    <property type="project" value="TreeGrafter"/>
</dbReference>
<dbReference type="OrthoDB" id="3338687at2"/>
<feature type="domain" description="NAD-dependent epimerase/dehydratase" evidence="1">
    <location>
        <begin position="3"/>
        <end position="239"/>
    </location>
</feature>
<dbReference type="GO" id="GO:0005737">
    <property type="term" value="C:cytoplasm"/>
    <property type="evidence" value="ECO:0007669"/>
    <property type="project" value="TreeGrafter"/>
</dbReference>
<name>A0A1Q9LLP8_9PSEU</name>
<dbReference type="Proteomes" id="UP000186040">
    <property type="component" value="Unassembled WGS sequence"/>
</dbReference>
<comment type="caution">
    <text evidence="2">The sequence shown here is derived from an EMBL/GenBank/DDBJ whole genome shotgun (WGS) entry which is preliminary data.</text>
</comment>
<dbReference type="RefSeq" id="WP_075975223.1">
    <property type="nucleotide sequence ID" value="NZ_MKQR01000013.1"/>
</dbReference>
<dbReference type="AlphaFoldDB" id="A0A1Q9LLP8"/>
<gene>
    <name evidence="2" type="ORF">BJP25_18485</name>
</gene>
<reference evidence="2 3" key="1">
    <citation type="submission" date="2016-10" db="EMBL/GenBank/DDBJ databases">
        <title>The Draft Genome Sequence of Actinokineospora bangkokensis 44EHWT reveals the biosynthetic pathway of antifungal compounds Thailandins with unusual extender unit butylmalonyl-CoA.</title>
        <authorList>
            <person name="Greule A."/>
            <person name="Intra B."/>
            <person name="Flemming S."/>
            <person name="Rommel M.G."/>
            <person name="Panbangred W."/>
            <person name="Bechthold A."/>
        </authorList>
    </citation>
    <scope>NUCLEOTIDE SEQUENCE [LARGE SCALE GENOMIC DNA]</scope>
    <source>
        <strain evidence="2 3">44EHW</strain>
    </source>
</reference>
<accession>A0A1Q9LLP8</accession>
<dbReference type="EMBL" id="MKQR01000013">
    <property type="protein sequence ID" value="OLR92958.1"/>
    <property type="molecule type" value="Genomic_DNA"/>
</dbReference>
<evidence type="ECO:0000313" key="2">
    <source>
        <dbReference type="EMBL" id="OLR92958.1"/>
    </source>
</evidence>
<dbReference type="STRING" id="1193682.BJP25_18485"/>
<dbReference type="Pfam" id="PF01370">
    <property type="entry name" value="Epimerase"/>
    <property type="match status" value="1"/>
</dbReference>
<protein>
    <submittedName>
        <fullName evidence="2">NAD-dependent dehydratase</fullName>
    </submittedName>
</protein>
<sequence>MRIVIVGGSGNVGTAVLRAAIAAGHTVHAVSRRGPATGGEYDAATWHSIDLTTPAAPDSLREVFAGADAVVHAGWAIQPSHDRERLRAVNVLGSRAVLEGVQGAGVPHLVYLSSVGAYAPRTSLDPVDESWPATGLRTSSYSEDKAAVEAMLDRFEAANGATGVTRLRPALILQRDAAAEIQRYFIGAFVPRALWGLARGGKLPVLPVPRGLVLQFVHASDVADAVLAAAERGVRGAVNLASAPVLDAQGLSRITGGRVVPVPAAVVRGAVDLAWRAKVLPTSPGWIDLALSVPVMDTERAADVLGWRPAHAAPSAVADLLDGLAEGAGVPSSPALRP</sequence>
<evidence type="ECO:0000313" key="3">
    <source>
        <dbReference type="Proteomes" id="UP000186040"/>
    </source>
</evidence>
<dbReference type="InterPro" id="IPR051783">
    <property type="entry name" value="NAD(P)-dependent_oxidoreduct"/>
</dbReference>
<evidence type="ECO:0000259" key="1">
    <source>
        <dbReference type="Pfam" id="PF01370"/>
    </source>
</evidence>
<dbReference type="InterPro" id="IPR036291">
    <property type="entry name" value="NAD(P)-bd_dom_sf"/>
</dbReference>
<keyword evidence="3" id="KW-1185">Reference proteome</keyword>
<dbReference type="Gene3D" id="3.40.50.720">
    <property type="entry name" value="NAD(P)-binding Rossmann-like Domain"/>
    <property type="match status" value="1"/>
</dbReference>
<dbReference type="SUPFAM" id="SSF51735">
    <property type="entry name" value="NAD(P)-binding Rossmann-fold domains"/>
    <property type="match status" value="1"/>
</dbReference>
<dbReference type="PANTHER" id="PTHR48079:SF6">
    <property type="entry name" value="NAD(P)-BINDING DOMAIN-CONTAINING PROTEIN-RELATED"/>
    <property type="match status" value="1"/>
</dbReference>
<proteinExistence type="predicted"/>
<dbReference type="PANTHER" id="PTHR48079">
    <property type="entry name" value="PROTEIN YEEZ"/>
    <property type="match status" value="1"/>
</dbReference>